<proteinExistence type="predicted"/>
<gene>
    <name evidence="2" type="ORF">FBUS_03569</name>
</gene>
<evidence type="ECO:0000313" key="3">
    <source>
        <dbReference type="Proteomes" id="UP000728185"/>
    </source>
</evidence>
<keyword evidence="3" id="KW-1185">Reference proteome</keyword>
<dbReference type="OrthoDB" id="10543567at2759"/>
<dbReference type="Proteomes" id="UP000728185">
    <property type="component" value="Unassembled WGS sequence"/>
</dbReference>
<evidence type="ECO:0000313" key="2">
    <source>
        <dbReference type="EMBL" id="KAA0191234.1"/>
    </source>
</evidence>
<reference evidence="2" key="1">
    <citation type="submission" date="2019-05" db="EMBL/GenBank/DDBJ databases">
        <title>Annotation for the trematode Fasciolopsis buski.</title>
        <authorList>
            <person name="Choi Y.-J."/>
        </authorList>
    </citation>
    <scope>NUCLEOTIDE SEQUENCE</scope>
    <source>
        <strain evidence="2">HT</strain>
        <tissue evidence="2">Whole worm</tissue>
    </source>
</reference>
<feature type="region of interest" description="Disordered" evidence="1">
    <location>
        <begin position="57"/>
        <end position="76"/>
    </location>
</feature>
<dbReference type="EMBL" id="LUCM01006469">
    <property type="protein sequence ID" value="KAA0191234.1"/>
    <property type="molecule type" value="Genomic_DNA"/>
</dbReference>
<accession>A0A8E0VJ60</accession>
<organism evidence="2 3">
    <name type="scientific">Fasciolopsis buskii</name>
    <dbReference type="NCBI Taxonomy" id="27845"/>
    <lineage>
        <taxon>Eukaryota</taxon>
        <taxon>Metazoa</taxon>
        <taxon>Spiralia</taxon>
        <taxon>Lophotrochozoa</taxon>
        <taxon>Platyhelminthes</taxon>
        <taxon>Trematoda</taxon>
        <taxon>Digenea</taxon>
        <taxon>Plagiorchiida</taxon>
        <taxon>Echinostomata</taxon>
        <taxon>Echinostomatoidea</taxon>
        <taxon>Fasciolidae</taxon>
        <taxon>Fasciolopsis</taxon>
    </lineage>
</organism>
<sequence>MENTGTSKSESRVQIRKHKFLFQQKRHSCPDKLEFILDQNNRETSILTKSDLFAPGASNKVTRSKPPVVDKNSNVTKNSTLKPSFPSGLVRINLRTIQSGMDKHTHPGQNATPTSGSSVTFAKRWKWLLKKYRNHKMQTSDLKCAPNSHQAAFIGGRLATESIRGCDSSDNQIHSIKQRKSSVS</sequence>
<dbReference type="AlphaFoldDB" id="A0A8E0VJ60"/>
<evidence type="ECO:0000256" key="1">
    <source>
        <dbReference type="SAM" id="MobiDB-lite"/>
    </source>
</evidence>
<name>A0A8E0VJ60_9TREM</name>
<comment type="caution">
    <text evidence="2">The sequence shown here is derived from an EMBL/GenBank/DDBJ whole genome shotgun (WGS) entry which is preliminary data.</text>
</comment>
<protein>
    <submittedName>
        <fullName evidence="2">Uncharacterized protein</fullName>
    </submittedName>
</protein>